<evidence type="ECO:0000313" key="2">
    <source>
        <dbReference type="Proteomes" id="UP000307592"/>
    </source>
</evidence>
<dbReference type="EMBL" id="SBIJ01000069">
    <property type="protein sequence ID" value="TNH41712.1"/>
    <property type="molecule type" value="Genomic_DNA"/>
</dbReference>
<evidence type="ECO:0000313" key="1">
    <source>
        <dbReference type="EMBL" id="TNH41712.1"/>
    </source>
</evidence>
<name>A0A5C4RCV8_PHOLU</name>
<comment type="caution">
    <text evidence="1">The sequence shown here is derived from an EMBL/GenBank/DDBJ whole genome shotgun (WGS) entry which is preliminary data.</text>
</comment>
<reference evidence="1 2" key="1">
    <citation type="submission" date="2019-01" db="EMBL/GenBank/DDBJ databases">
        <title>Draft genome assembly of Photorhabdus luminescens subsp. sonorensis Caborca.</title>
        <authorList>
            <person name="Duong D.A."/>
            <person name="Espinosa-Artiles P."/>
            <person name="Orozco R.A."/>
            <person name="Molnar I."/>
            <person name="Stock P."/>
        </authorList>
    </citation>
    <scope>NUCLEOTIDE SEQUENCE [LARGE SCALE GENOMIC DNA]</scope>
    <source>
        <strain evidence="1 2">Caborca</strain>
    </source>
</reference>
<accession>A0A5C4RCV8</accession>
<organism evidence="1 2">
    <name type="scientific">Photorhabdus luminescens subsp. sonorensis</name>
    <dbReference type="NCBI Taxonomy" id="1173677"/>
    <lineage>
        <taxon>Bacteria</taxon>
        <taxon>Pseudomonadati</taxon>
        <taxon>Pseudomonadota</taxon>
        <taxon>Gammaproteobacteria</taxon>
        <taxon>Enterobacterales</taxon>
        <taxon>Morganellaceae</taxon>
        <taxon>Photorhabdus</taxon>
    </lineage>
</organism>
<dbReference type="AlphaFoldDB" id="A0A5C4RCV8"/>
<proteinExistence type="predicted"/>
<sequence>MKILKITLSLLFFYFIYWAFGDTFFNWLFPFSSAGKEPLITVEGVAPKHTEPYVTAIYKSKNCLKYQFDAGMSPFKVPTYYSLNLDIKADPQTGYFQTKLPFSGGGWCKWKIERAYVSVSYTDVSHLVKDAIPYAGTGLTAFINDAERENYSEASETRALNTIDYRPVIYPVLKMVEGRPNRVSLQNVVDSFPFRLKLTPRAEWKITFKPKLDETKMPKIIIPPGEEPSRVEYPDGRIDLNRDSIDYWKIK</sequence>
<dbReference type="Proteomes" id="UP000307592">
    <property type="component" value="Unassembled WGS sequence"/>
</dbReference>
<dbReference type="RefSeq" id="WP_139657071.1">
    <property type="nucleotide sequence ID" value="NZ_CAWOQH010000198.1"/>
</dbReference>
<protein>
    <submittedName>
        <fullName evidence="1">Uncharacterized protein</fullName>
    </submittedName>
</protein>
<gene>
    <name evidence="1" type="ORF">EP164_21030</name>
</gene>